<reference evidence="2" key="1">
    <citation type="submission" date="2017-10" db="EMBL/GenBank/DDBJ databases">
        <title>Campylobacter species from seals.</title>
        <authorList>
            <person name="Gilbert M.J."/>
            <person name="Zomer A.L."/>
            <person name="Timmerman A.J."/>
            <person name="Duim B."/>
            <person name="Wagenaar J.A."/>
        </authorList>
    </citation>
    <scope>NUCLEOTIDE SEQUENCE [LARGE SCALE GENOMIC DNA]</scope>
    <source>
        <strain evidence="2">17S00004-5</strain>
    </source>
</reference>
<gene>
    <name evidence="1" type="ORF">CQ405_07645</name>
</gene>
<organism evidence="1 2">
    <name type="scientific">Campylobacter blaseri</name>
    <dbReference type="NCBI Taxonomy" id="2042961"/>
    <lineage>
        <taxon>Bacteria</taxon>
        <taxon>Pseudomonadati</taxon>
        <taxon>Campylobacterota</taxon>
        <taxon>Epsilonproteobacteria</taxon>
        <taxon>Campylobacterales</taxon>
        <taxon>Campylobacteraceae</taxon>
        <taxon>Campylobacter</taxon>
    </lineage>
</organism>
<dbReference type="Proteomes" id="UP000240535">
    <property type="component" value="Unassembled WGS sequence"/>
</dbReference>
<protein>
    <recommendedName>
        <fullName evidence="3">DNA-binding protein</fullName>
    </recommendedName>
</protein>
<dbReference type="AlphaFoldDB" id="A0A2P8QYW5"/>
<proteinExistence type="predicted"/>
<evidence type="ECO:0000313" key="1">
    <source>
        <dbReference type="EMBL" id="PSM51437.1"/>
    </source>
</evidence>
<comment type="caution">
    <text evidence="1">The sequence shown here is derived from an EMBL/GenBank/DDBJ whole genome shotgun (WGS) entry which is preliminary data.</text>
</comment>
<dbReference type="RefSeq" id="WP_106872348.1">
    <property type="nucleotide sequence ID" value="NZ_CP053841.1"/>
</dbReference>
<evidence type="ECO:0008006" key="3">
    <source>
        <dbReference type="Google" id="ProtNLM"/>
    </source>
</evidence>
<dbReference type="OrthoDB" id="5357493at2"/>
<keyword evidence="2" id="KW-1185">Reference proteome</keyword>
<evidence type="ECO:0000313" key="2">
    <source>
        <dbReference type="Proteomes" id="UP000240535"/>
    </source>
</evidence>
<sequence>MDNVNFLKLTIESLERQFQGRQSLNRKETAKVLGIGVSTLDLRIKEGRNLPEYIKIGDAKNSRIVFTLVAIAQYLTNARQKVL</sequence>
<name>A0A2P8QYW5_9BACT</name>
<dbReference type="EMBL" id="PDHH01000007">
    <property type="protein sequence ID" value="PSM51437.1"/>
    <property type="molecule type" value="Genomic_DNA"/>
</dbReference>
<accession>A0A2P8QYW5</accession>